<evidence type="ECO:0000313" key="2">
    <source>
        <dbReference type="EMBL" id="SEQ90820.1"/>
    </source>
</evidence>
<proteinExistence type="predicted"/>
<dbReference type="SUPFAM" id="SSF47616">
    <property type="entry name" value="GST C-terminal domain-like"/>
    <property type="match status" value="1"/>
</dbReference>
<keyword evidence="2" id="KW-0808">Transferase</keyword>
<dbReference type="PROSITE" id="PS50404">
    <property type="entry name" value="GST_NTER"/>
    <property type="match status" value="1"/>
</dbReference>
<organism evidence="2 3">
    <name type="scientific">Solimonas aquatica</name>
    <dbReference type="NCBI Taxonomy" id="489703"/>
    <lineage>
        <taxon>Bacteria</taxon>
        <taxon>Pseudomonadati</taxon>
        <taxon>Pseudomonadota</taxon>
        <taxon>Gammaproteobacteria</taxon>
        <taxon>Nevskiales</taxon>
        <taxon>Nevskiaceae</taxon>
        <taxon>Solimonas</taxon>
    </lineage>
</organism>
<protein>
    <submittedName>
        <fullName evidence="2">Glutathione S-transferase</fullName>
    </submittedName>
</protein>
<dbReference type="Gene3D" id="1.20.1050.10">
    <property type="match status" value="1"/>
</dbReference>
<dbReference type="STRING" id="489703.SAMN04488038_11290"/>
<dbReference type="Gene3D" id="3.40.30.10">
    <property type="entry name" value="Glutaredoxin"/>
    <property type="match status" value="1"/>
</dbReference>
<dbReference type="Pfam" id="PF13410">
    <property type="entry name" value="GST_C_2"/>
    <property type="match status" value="1"/>
</dbReference>
<dbReference type="EMBL" id="FOFS01000012">
    <property type="protein sequence ID" value="SEQ90820.1"/>
    <property type="molecule type" value="Genomic_DNA"/>
</dbReference>
<feature type="domain" description="GST N-terminal" evidence="1">
    <location>
        <begin position="4"/>
        <end position="83"/>
    </location>
</feature>
<dbReference type="RefSeq" id="WP_093288053.1">
    <property type="nucleotide sequence ID" value="NZ_FOFS01000012.1"/>
</dbReference>
<dbReference type="Pfam" id="PF13417">
    <property type="entry name" value="GST_N_3"/>
    <property type="match status" value="1"/>
</dbReference>
<dbReference type="Proteomes" id="UP000199233">
    <property type="component" value="Unassembled WGS sequence"/>
</dbReference>
<name>A0A1H9JVG3_9GAMM</name>
<gene>
    <name evidence="2" type="ORF">SAMN04488038_11290</name>
</gene>
<dbReference type="AlphaFoldDB" id="A0A1H9JVG3"/>
<dbReference type="InterPro" id="IPR004045">
    <property type="entry name" value="Glutathione_S-Trfase_N"/>
</dbReference>
<dbReference type="OrthoDB" id="7054557at2"/>
<keyword evidence="3" id="KW-1185">Reference proteome</keyword>
<reference evidence="2 3" key="1">
    <citation type="submission" date="2016-10" db="EMBL/GenBank/DDBJ databases">
        <authorList>
            <person name="de Groot N.N."/>
        </authorList>
    </citation>
    <scope>NUCLEOTIDE SEQUENCE [LARGE SCALE GENOMIC DNA]</scope>
    <source>
        <strain evidence="2 3">DSM 25927</strain>
    </source>
</reference>
<dbReference type="InterPro" id="IPR036282">
    <property type="entry name" value="Glutathione-S-Trfase_C_sf"/>
</dbReference>
<dbReference type="InterPro" id="IPR036249">
    <property type="entry name" value="Thioredoxin-like_sf"/>
</dbReference>
<evidence type="ECO:0000313" key="3">
    <source>
        <dbReference type="Proteomes" id="UP000199233"/>
    </source>
</evidence>
<sequence>MSAPEVTLYALPHSYYSGKTRAYLRYKRIPYREVVSTLRVFHSFIIPRTGVKFIPVIQTDDEVVIQDSTETIDFLEQRYPDHGVYPATPRQRLVSMLLELYGDEWLIIPGMHYRWSFWHEREHINEVLENFGLLLSPRAPRFIRRLAGKRFCQPFNGALPMLGVTPRSIPAVEQAYERLLDQLNAHFAQHDYLLGGRASIGDFGLIGPLYAHLGRDLYPLALMKRRAPKVYEWVQRMNSEQPRYGAFLPNDEIPETLLPVLRDVFSAQFPVLRDTVARLDAWIAANPARQKLPRVIGKHRFVLEGVEEERGIFPYVQWMLQRVLDDYRSLDAGERASVDALLARVGAPDALQIGIRHRVKRERNRLWVET</sequence>
<evidence type="ECO:0000259" key="1">
    <source>
        <dbReference type="PROSITE" id="PS50404"/>
    </source>
</evidence>
<accession>A0A1H9JVG3</accession>
<dbReference type="SUPFAM" id="SSF52833">
    <property type="entry name" value="Thioredoxin-like"/>
    <property type="match status" value="1"/>
</dbReference>
<dbReference type="GO" id="GO:0016740">
    <property type="term" value="F:transferase activity"/>
    <property type="evidence" value="ECO:0007669"/>
    <property type="project" value="UniProtKB-KW"/>
</dbReference>